<proteinExistence type="predicted"/>
<comment type="caution">
    <text evidence="1">The sequence shown here is derived from an EMBL/GenBank/DDBJ whole genome shotgun (WGS) entry which is preliminary data.</text>
</comment>
<dbReference type="RefSeq" id="WP_172176393.1">
    <property type="nucleotide sequence ID" value="NZ_CASGIA010000006.1"/>
</dbReference>
<evidence type="ECO:0000313" key="2">
    <source>
        <dbReference type="Proteomes" id="UP001193734"/>
    </source>
</evidence>
<organism evidence="1 2">
    <name type="scientific">Xylanibacter rodentium</name>
    <dbReference type="NCBI Taxonomy" id="2736289"/>
    <lineage>
        <taxon>Bacteria</taxon>
        <taxon>Pseudomonadati</taxon>
        <taxon>Bacteroidota</taxon>
        <taxon>Bacteroidia</taxon>
        <taxon>Bacteroidales</taxon>
        <taxon>Prevotellaceae</taxon>
        <taxon>Xylanibacter</taxon>
    </lineage>
</organism>
<name>A0ABX2ASU3_9BACT</name>
<dbReference type="GeneID" id="82156896"/>
<dbReference type="PANTHER" id="PTHR33202">
    <property type="entry name" value="ZINC UPTAKE REGULATION PROTEIN"/>
    <property type="match status" value="1"/>
</dbReference>
<protein>
    <submittedName>
        <fullName evidence="1">Transcriptional repressor</fullName>
    </submittedName>
</protein>
<gene>
    <name evidence="1" type="ORF">HPS55_03865</name>
</gene>
<dbReference type="Pfam" id="PF01475">
    <property type="entry name" value="FUR"/>
    <property type="match status" value="1"/>
</dbReference>
<dbReference type="EMBL" id="JABKKE010000004">
    <property type="protein sequence ID" value="NPE13470.1"/>
    <property type="molecule type" value="Genomic_DNA"/>
</dbReference>
<evidence type="ECO:0000313" key="1">
    <source>
        <dbReference type="EMBL" id="NPE13470.1"/>
    </source>
</evidence>
<dbReference type="SUPFAM" id="SSF46785">
    <property type="entry name" value="Winged helix' DNA-binding domain"/>
    <property type="match status" value="1"/>
</dbReference>
<keyword evidence="2" id="KW-1185">Reference proteome</keyword>
<dbReference type="Gene3D" id="1.10.10.10">
    <property type="entry name" value="Winged helix-like DNA-binding domain superfamily/Winged helix DNA-binding domain"/>
    <property type="match status" value="1"/>
</dbReference>
<dbReference type="PANTHER" id="PTHR33202:SF22">
    <property type="entry name" value="HYDROGEN PEROXIDE SENSITIVE REPRESSOR"/>
    <property type="match status" value="1"/>
</dbReference>
<dbReference type="InterPro" id="IPR002481">
    <property type="entry name" value="FUR"/>
</dbReference>
<accession>A0ABX2ASU3</accession>
<dbReference type="InterPro" id="IPR036388">
    <property type="entry name" value="WH-like_DNA-bd_sf"/>
</dbReference>
<dbReference type="Proteomes" id="UP001193734">
    <property type="component" value="Unassembled WGS sequence"/>
</dbReference>
<dbReference type="InterPro" id="IPR036390">
    <property type="entry name" value="WH_DNA-bd_sf"/>
</dbReference>
<reference evidence="1 2" key="1">
    <citation type="submission" date="2020-05" db="EMBL/GenBank/DDBJ databases">
        <title>Distinct polysaccharide utilization as determinants for interspecies competition between intestinal Prevotella spp.</title>
        <authorList>
            <person name="Galvez E.J.C."/>
            <person name="Iljazovic A."/>
            <person name="Strowig T."/>
        </authorList>
    </citation>
    <scope>NUCLEOTIDE SEQUENCE [LARGE SCALE GENOMIC DNA]</scope>
    <source>
        <strain evidence="1 2">PROD</strain>
    </source>
</reference>
<sequence length="140" mass="15954">MNENVYTQFLEKHGVRPTANRILIIKALVAAGRPMSLSELDSSMVTVDKSSIFRALTTFREHRLLHVIDNGCDGVRYELCMCHDHDTDSDIHVHFYCEQCRRTFCIDNVPVPPVPLPDGYRPTTANYMVKGVCPECVDKR</sequence>